<dbReference type="InterPro" id="IPR037171">
    <property type="entry name" value="NagB/RpiA_transferase-like"/>
</dbReference>
<keyword evidence="7" id="KW-1185">Reference proteome</keyword>
<dbReference type="PRINTS" id="PR00037">
    <property type="entry name" value="HTHLACR"/>
</dbReference>
<dbReference type="Gene3D" id="3.40.50.1360">
    <property type="match status" value="1"/>
</dbReference>
<dbReference type="GO" id="GO:0003700">
    <property type="term" value="F:DNA-binding transcription factor activity"/>
    <property type="evidence" value="ECO:0007669"/>
    <property type="project" value="InterPro"/>
</dbReference>
<keyword evidence="4" id="KW-0804">Transcription</keyword>
<dbReference type="AlphaFoldDB" id="A0A923DVL6"/>
<comment type="caution">
    <text evidence="6">The sequence shown here is derived from an EMBL/GenBank/DDBJ whole genome shotgun (WGS) entry which is preliminary data.</text>
</comment>
<feature type="domain" description="HTH deoR-type" evidence="5">
    <location>
        <begin position="3"/>
        <end position="58"/>
    </location>
</feature>
<dbReference type="PROSITE" id="PS00894">
    <property type="entry name" value="HTH_DEOR_1"/>
    <property type="match status" value="1"/>
</dbReference>
<accession>A0A923DVL6</accession>
<dbReference type="Pfam" id="PF08220">
    <property type="entry name" value="HTH_DeoR"/>
    <property type="match status" value="1"/>
</dbReference>
<keyword evidence="1" id="KW-0678">Repressor</keyword>
<proteinExistence type="predicted"/>
<gene>
    <name evidence="6" type="ORF">GM921_00045</name>
</gene>
<dbReference type="InterPro" id="IPR001034">
    <property type="entry name" value="DeoR_HTH"/>
</dbReference>
<sequence length="247" mass="27322">MLKDERQAFIIKQINIHNKVLSSDLALQLNVSEDTIRRDLNEMAEEGKVLKVYGGAISKSFHYPFRQEGVYSRDAKKEIARKALKLIQNGMVILTGGGTTMIELARMVPSDLRCTLFTVSPLLALELIESSNIDVHLIGGQLSKNSQISTGSQVINQLSDIKADLCFMGTNGLSIEDGISDSDWEVVQIKKAMIKSAQKTVLVSIAEKIDSAHKMKVCNLNEINYLITDLDPNDNLLVNYAKVVTVL</sequence>
<dbReference type="Pfam" id="PF00455">
    <property type="entry name" value="DeoRC"/>
    <property type="match status" value="1"/>
</dbReference>
<dbReference type="Proteomes" id="UP000601055">
    <property type="component" value="Unassembled WGS sequence"/>
</dbReference>
<dbReference type="PANTHER" id="PTHR30363:SF4">
    <property type="entry name" value="GLYCEROL-3-PHOSPHATE REGULON REPRESSOR"/>
    <property type="match status" value="1"/>
</dbReference>
<name>A0A923DVL6_9SPHI</name>
<dbReference type="InterPro" id="IPR050313">
    <property type="entry name" value="Carb_Metab_HTH_regulators"/>
</dbReference>
<dbReference type="SUPFAM" id="SSF46785">
    <property type="entry name" value="Winged helix' DNA-binding domain"/>
    <property type="match status" value="1"/>
</dbReference>
<dbReference type="EMBL" id="WNXD01000001">
    <property type="protein sequence ID" value="MBB2143860.1"/>
    <property type="molecule type" value="Genomic_DNA"/>
</dbReference>
<evidence type="ECO:0000259" key="5">
    <source>
        <dbReference type="PROSITE" id="PS51000"/>
    </source>
</evidence>
<dbReference type="SMART" id="SM00420">
    <property type="entry name" value="HTH_DEOR"/>
    <property type="match status" value="1"/>
</dbReference>
<dbReference type="SUPFAM" id="SSF100950">
    <property type="entry name" value="NagB/RpiA/CoA transferase-like"/>
    <property type="match status" value="1"/>
</dbReference>
<organism evidence="6 7">
    <name type="scientific">Pedobacter planticolens</name>
    <dbReference type="NCBI Taxonomy" id="2679964"/>
    <lineage>
        <taxon>Bacteria</taxon>
        <taxon>Pseudomonadati</taxon>
        <taxon>Bacteroidota</taxon>
        <taxon>Sphingobacteriia</taxon>
        <taxon>Sphingobacteriales</taxon>
        <taxon>Sphingobacteriaceae</taxon>
        <taxon>Pedobacter</taxon>
    </lineage>
</organism>
<dbReference type="SMART" id="SM01134">
    <property type="entry name" value="DeoRC"/>
    <property type="match status" value="1"/>
</dbReference>
<evidence type="ECO:0000256" key="4">
    <source>
        <dbReference type="ARBA" id="ARBA00023163"/>
    </source>
</evidence>
<evidence type="ECO:0000256" key="2">
    <source>
        <dbReference type="ARBA" id="ARBA00023015"/>
    </source>
</evidence>
<evidence type="ECO:0000313" key="7">
    <source>
        <dbReference type="Proteomes" id="UP000601055"/>
    </source>
</evidence>
<keyword evidence="2" id="KW-0805">Transcription regulation</keyword>
<dbReference type="InterPro" id="IPR036388">
    <property type="entry name" value="WH-like_DNA-bd_sf"/>
</dbReference>
<dbReference type="PROSITE" id="PS51000">
    <property type="entry name" value="HTH_DEOR_2"/>
    <property type="match status" value="1"/>
</dbReference>
<evidence type="ECO:0000313" key="6">
    <source>
        <dbReference type="EMBL" id="MBB2143860.1"/>
    </source>
</evidence>
<protein>
    <submittedName>
        <fullName evidence="6">DeoR family transcriptional regulator</fullName>
    </submittedName>
</protein>
<dbReference type="RefSeq" id="WP_182920572.1">
    <property type="nucleotide sequence ID" value="NZ_WNXD01000001.1"/>
</dbReference>
<reference evidence="6" key="1">
    <citation type="submission" date="2019-11" db="EMBL/GenBank/DDBJ databases">
        <title>Description of Pedobacter sp. LMG 31464T.</title>
        <authorList>
            <person name="Carlier A."/>
            <person name="Qi S."/>
            <person name="Vandamme P."/>
        </authorList>
    </citation>
    <scope>NUCLEOTIDE SEQUENCE</scope>
    <source>
        <strain evidence="6">LMG 31464</strain>
    </source>
</reference>
<keyword evidence="3" id="KW-0238">DNA-binding</keyword>
<dbReference type="InterPro" id="IPR014036">
    <property type="entry name" value="DeoR-like_C"/>
</dbReference>
<evidence type="ECO:0000256" key="3">
    <source>
        <dbReference type="ARBA" id="ARBA00023125"/>
    </source>
</evidence>
<dbReference type="Gene3D" id="1.10.10.10">
    <property type="entry name" value="Winged helix-like DNA-binding domain superfamily/Winged helix DNA-binding domain"/>
    <property type="match status" value="1"/>
</dbReference>
<evidence type="ECO:0000256" key="1">
    <source>
        <dbReference type="ARBA" id="ARBA00022491"/>
    </source>
</evidence>
<dbReference type="GO" id="GO:0003677">
    <property type="term" value="F:DNA binding"/>
    <property type="evidence" value="ECO:0007669"/>
    <property type="project" value="UniProtKB-KW"/>
</dbReference>
<dbReference type="InterPro" id="IPR018356">
    <property type="entry name" value="Tscrpt_reg_HTH_DeoR_CS"/>
</dbReference>
<dbReference type="PANTHER" id="PTHR30363">
    <property type="entry name" value="HTH-TYPE TRANSCRIPTIONAL REGULATOR SRLR-RELATED"/>
    <property type="match status" value="1"/>
</dbReference>
<dbReference type="InterPro" id="IPR036390">
    <property type="entry name" value="WH_DNA-bd_sf"/>
</dbReference>